<dbReference type="RefSeq" id="WP_130504608.1">
    <property type="nucleotide sequence ID" value="NZ_SHLC01000001.1"/>
</dbReference>
<evidence type="ECO:0000313" key="3">
    <source>
        <dbReference type="Proteomes" id="UP000291483"/>
    </source>
</evidence>
<feature type="transmembrane region" description="Helical" evidence="1">
    <location>
        <begin position="126"/>
        <end position="148"/>
    </location>
</feature>
<accession>A0A4Q8AI40</accession>
<dbReference type="OrthoDB" id="5148898at2"/>
<dbReference type="AlphaFoldDB" id="A0A4Q8AI40"/>
<proteinExistence type="predicted"/>
<name>A0A4Q8AI40_9MICO</name>
<keyword evidence="1" id="KW-0812">Transmembrane</keyword>
<feature type="transmembrane region" description="Helical" evidence="1">
    <location>
        <begin position="88"/>
        <end position="114"/>
    </location>
</feature>
<evidence type="ECO:0000256" key="1">
    <source>
        <dbReference type="SAM" id="Phobius"/>
    </source>
</evidence>
<sequence>MRTAPSYTIKRSDAVGLWVFMAVGAAIAVWTSIAASQRIMEVLPNTDVRVLGQFAGTVGSAPIGVDGAPIDVELEQAMLTVPELPVAALWAIVFQQVVVVVTVLTVVVALIWLGRNVTRSIVFSRTNTVLVSTAGIVGLIGYAAVPFLGNMAANGAFAVLSERTFDNVIISVEPFSLLLLAFIAALMSTVFAIGERLQRDTDGLV</sequence>
<dbReference type="EMBL" id="SHLC01000001">
    <property type="protein sequence ID" value="RZU64024.1"/>
    <property type="molecule type" value="Genomic_DNA"/>
</dbReference>
<protein>
    <submittedName>
        <fullName evidence="2">DUF2975 family protein</fullName>
    </submittedName>
</protein>
<organism evidence="2 3">
    <name type="scientific">Microterricola gilva</name>
    <dbReference type="NCBI Taxonomy" id="393267"/>
    <lineage>
        <taxon>Bacteria</taxon>
        <taxon>Bacillati</taxon>
        <taxon>Actinomycetota</taxon>
        <taxon>Actinomycetes</taxon>
        <taxon>Micrococcales</taxon>
        <taxon>Microbacteriaceae</taxon>
        <taxon>Microterricola</taxon>
    </lineage>
</organism>
<keyword evidence="1" id="KW-1133">Transmembrane helix</keyword>
<reference evidence="2 3" key="1">
    <citation type="submission" date="2019-02" db="EMBL/GenBank/DDBJ databases">
        <title>Sequencing the genomes of 1000 actinobacteria strains.</title>
        <authorList>
            <person name="Klenk H.-P."/>
        </authorList>
    </citation>
    <scope>NUCLEOTIDE SEQUENCE [LARGE SCALE GENOMIC DNA]</scope>
    <source>
        <strain evidence="2 3">DSM 18319</strain>
    </source>
</reference>
<keyword evidence="3" id="KW-1185">Reference proteome</keyword>
<dbReference type="Proteomes" id="UP000291483">
    <property type="component" value="Unassembled WGS sequence"/>
</dbReference>
<keyword evidence="1" id="KW-0472">Membrane</keyword>
<comment type="caution">
    <text evidence="2">The sequence shown here is derived from an EMBL/GenBank/DDBJ whole genome shotgun (WGS) entry which is preliminary data.</text>
</comment>
<evidence type="ECO:0000313" key="2">
    <source>
        <dbReference type="EMBL" id="RZU64024.1"/>
    </source>
</evidence>
<gene>
    <name evidence="2" type="ORF">EV379_0316</name>
</gene>
<feature type="transmembrane region" description="Helical" evidence="1">
    <location>
        <begin position="168"/>
        <end position="193"/>
    </location>
</feature>
<feature type="transmembrane region" description="Helical" evidence="1">
    <location>
        <begin position="12"/>
        <end position="33"/>
    </location>
</feature>